<accession>A0AC35U7G8</accession>
<organism evidence="1 2">
    <name type="scientific">Rhabditophanes sp. KR3021</name>
    <dbReference type="NCBI Taxonomy" id="114890"/>
    <lineage>
        <taxon>Eukaryota</taxon>
        <taxon>Metazoa</taxon>
        <taxon>Ecdysozoa</taxon>
        <taxon>Nematoda</taxon>
        <taxon>Chromadorea</taxon>
        <taxon>Rhabditida</taxon>
        <taxon>Tylenchina</taxon>
        <taxon>Panagrolaimomorpha</taxon>
        <taxon>Strongyloidoidea</taxon>
        <taxon>Alloionematidae</taxon>
        <taxon>Rhabditophanes</taxon>
    </lineage>
</organism>
<sequence length="306" mass="34896">MCIDRELNMDSDFGSLDVFGRSKDIMSSLFSELDGLEEEDKEDTTDFDYESTSYYQIPEESGGLNLDNYLDGLDLSAHSFDENAYDRKMAPRAMHIEPSNPKKRKHSVERKATKVRSIIKSRVLPNIGDMSLHPDYAIVEVISDSEDSEQGSSNNNEENCFDEKKKISRPNKDDLLCSDNNIPATASEIAEFSFSELKSFITENELTKEQNNIVKQIRRRGRNKVAARKTREQRQTQRPEKEDDDSNSNVSASPSSESTQSTSASIPKILPKKKFVPKIEFSDNLMKNSKPLYVIHNVPRIRIIKR</sequence>
<evidence type="ECO:0000313" key="2">
    <source>
        <dbReference type="WBParaSite" id="RSKR_0000815900.1"/>
    </source>
</evidence>
<evidence type="ECO:0000313" key="1">
    <source>
        <dbReference type="Proteomes" id="UP000095286"/>
    </source>
</evidence>
<dbReference type="WBParaSite" id="RSKR_0000815900.1">
    <property type="protein sequence ID" value="RSKR_0000815900.1"/>
    <property type="gene ID" value="RSKR_0000815900"/>
</dbReference>
<name>A0AC35U7G8_9BILA</name>
<protein>
    <submittedName>
        <fullName evidence="2">BZIP_Maf domain-containing protein</fullName>
    </submittedName>
</protein>
<proteinExistence type="predicted"/>
<reference evidence="2" key="1">
    <citation type="submission" date="2016-11" db="UniProtKB">
        <authorList>
            <consortium name="WormBaseParasite"/>
        </authorList>
    </citation>
    <scope>IDENTIFICATION</scope>
    <source>
        <strain evidence="2">KR3021</strain>
    </source>
</reference>
<dbReference type="Proteomes" id="UP000095286">
    <property type="component" value="Unplaced"/>
</dbReference>